<sequence>MRKTLAIIEKDENGYGVYTPDLKDSVISGSGMSVEAAKADFLTAYKEVIDSYTDSGEAVPDELKDLTFEYKYDVSAFFNQFDCINASKFAALAGISPSLMRHYKLGDQYISEKQLEKIESAAHELGRRLLAISM</sequence>
<evidence type="ECO:0000313" key="2">
    <source>
        <dbReference type="Proteomes" id="UP000824115"/>
    </source>
</evidence>
<dbReference type="AlphaFoldDB" id="A0A9D2GPC5"/>
<name>A0A9D2GPC5_9BACT</name>
<evidence type="ECO:0000313" key="1">
    <source>
        <dbReference type="EMBL" id="HIZ85767.1"/>
    </source>
</evidence>
<dbReference type="Proteomes" id="UP000824115">
    <property type="component" value="Unassembled WGS sequence"/>
</dbReference>
<reference evidence="1" key="1">
    <citation type="journal article" date="2021" name="PeerJ">
        <title>Extensive microbial diversity within the chicken gut microbiome revealed by metagenomics and culture.</title>
        <authorList>
            <person name="Gilroy R."/>
            <person name="Ravi A."/>
            <person name="Getino M."/>
            <person name="Pursley I."/>
            <person name="Horton D.L."/>
            <person name="Alikhan N.F."/>
            <person name="Baker D."/>
            <person name="Gharbi K."/>
            <person name="Hall N."/>
            <person name="Watson M."/>
            <person name="Adriaenssens E.M."/>
            <person name="Foster-Nyarko E."/>
            <person name="Jarju S."/>
            <person name="Secka A."/>
            <person name="Antonio M."/>
            <person name="Oren A."/>
            <person name="Chaudhuri R.R."/>
            <person name="La Ragione R."/>
            <person name="Hildebrand F."/>
            <person name="Pallen M.J."/>
        </authorList>
    </citation>
    <scope>NUCLEOTIDE SEQUENCE</scope>
    <source>
        <strain evidence="1">Gambia16-554</strain>
    </source>
</reference>
<comment type="caution">
    <text evidence="1">The sequence shown here is derived from an EMBL/GenBank/DDBJ whole genome shotgun (WGS) entry which is preliminary data.</text>
</comment>
<protein>
    <submittedName>
        <fullName evidence="1">Pilus assembly protein HicB</fullName>
    </submittedName>
</protein>
<proteinExistence type="predicted"/>
<dbReference type="EMBL" id="DXAW01000086">
    <property type="protein sequence ID" value="HIZ85767.1"/>
    <property type="molecule type" value="Genomic_DNA"/>
</dbReference>
<accession>A0A9D2GPC5</accession>
<organism evidence="1 2">
    <name type="scientific">Candidatus Coprenecus stercoravium</name>
    <dbReference type="NCBI Taxonomy" id="2840735"/>
    <lineage>
        <taxon>Bacteria</taxon>
        <taxon>Pseudomonadati</taxon>
        <taxon>Bacteroidota</taxon>
        <taxon>Bacteroidia</taxon>
        <taxon>Bacteroidales</taxon>
        <taxon>Rikenellaceae</taxon>
        <taxon>Rikenellaceae incertae sedis</taxon>
        <taxon>Candidatus Coprenecus</taxon>
    </lineage>
</organism>
<reference evidence="1" key="2">
    <citation type="submission" date="2021-04" db="EMBL/GenBank/DDBJ databases">
        <authorList>
            <person name="Gilroy R."/>
        </authorList>
    </citation>
    <scope>NUCLEOTIDE SEQUENCE</scope>
    <source>
        <strain evidence="1">Gambia16-554</strain>
    </source>
</reference>
<dbReference type="InterPro" id="IPR035069">
    <property type="entry name" value="TTHA1013/TTHA0281-like"/>
</dbReference>
<gene>
    <name evidence="1" type="ORF">IAC04_04685</name>
</gene>
<dbReference type="SUPFAM" id="SSF143100">
    <property type="entry name" value="TTHA1013/TTHA0281-like"/>
    <property type="match status" value="1"/>
</dbReference>
<dbReference type="Gene3D" id="3.30.160.250">
    <property type="match status" value="1"/>
</dbReference>